<dbReference type="EMBL" id="CP015772">
    <property type="protein sequence ID" value="ANH81314.1"/>
    <property type="molecule type" value="Genomic_DNA"/>
</dbReference>
<proteinExistence type="predicted"/>
<keyword evidence="2" id="KW-0012">Acyltransferase</keyword>
<gene>
    <name evidence="4" type="ORF">A8C56_10260</name>
</gene>
<evidence type="ECO:0000256" key="1">
    <source>
        <dbReference type="ARBA" id="ARBA00022679"/>
    </source>
</evidence>
<sequence>MGHEVIIRQVEEKDNKILAGIIRDAFIQFKAPTENTVFEDPTTDQLYQLFKTPGAVLWVAGQNATLLGCCGIYPTPGLPEGCAELVKFYLSAAARGKGIGKKLFTRCLESARELGYKQVYLESLPEFSTAVGMYQKLGFQSLDHPLGNSGHIGCTIWMIKALIP</sequence>
<dbReference type="PANTHER" id="PTHR43877">
    <property type="entry name" value="AMINOALKYLPHOSPHONATE N-ACETYLTRANSFERASE-RELATED-RELATED"/>
    <property type="match status" value="1"/>
</dbReference>
<evidence type="ECO:0000313" key="5">
    <source>
        <dbReference type="Proteomes" id="UP000077667"/>
    </source>
</evidence>
<dbReference type="RefSeq" id="WP_067755392.1">
    <property type="nucleotide sequence ID" value="NZ_CP015772.1"/>
</dbReference>
<dbReference type="PANTHER" id="PTHR43877:SF2">
    <property type="entry name" value="AMINOALKYLPHOSPHONATE N-ACETYLTRANSFERASE-RELATED"/>
    <property type="match status" value="1"/>
</dbReference>
<dbReference type="AlphaFoldDB" id="A0A1A9I414"/>
<accession>A0A1A9I414</accession>
<evidence type="ECO:0000259" key="3">
    <source>
        <dbReference type="PROSITE" id="PS51186"/>
    </source>
</evidence>
<dbReference type="InterPro" id="IPR016181">
    <property type="entry name" value="Acyl_CoA_acyltransferase"/>
</dbReference>
<name>A0A1A9I414_9BACT</name>
<keyword evidence="5" id="KW-1185">Reference proteome</keyword>
<feature type="domain" description="N-acetyltransferase" evidence="3">
    <location>
        <begin position="5"/>
        <end position="163"/>
    </location>
</feature>
<dbReference type="STRING" id="1176587.A8C56_10260"/>
<dbReference type="Proteomes" id="UP000077667">
    <property type="component" value="Chromosome"/>
</dbReference>
<dbReference type="SUPFAM" id="SSF55729">
    <property type="entry name" value="Acyl-CoA N-acyltransferases (Nat)"/>
    <property type="match status" value="1"/>
</dbReference>
<dbReference type="CDD" id="cd04301">
    <property type="entry name" value="NAT_SF"/>
    <property type="match status" value="1"/>
</dbReference>
<reference evidence="4 5" key="1">
    <citation type="submission" date="2016-05" db="EMBL/GenBank/DDBJ databases">
        <title>Niabella ginsenosidivorans BS26 whole genome sequencing.</title>
        <authorList>
            <person name="Im W.T."/>
            <person name="Siddiqi M.Z."/>
        </authorList>
    </citation>
    <scope>NUCLEOTIDE SEQUENCE [LARGE SCALE GENOMIC DNA]</scope>
    <source>
        <strain evidence="4 5">BS26</strain>
    </source>
</reference>
<dbReference type="KEGG" id="nia:A8C56_10260"/>
<dbReference type="GO" id="GO:0016747">
    <property type="term" value="F:acyltransferase activity, transferring groups other than amino-acyl groups"/>
    <property type="evidence" value="ECO:0007669"/>
    <property type="project" value="InterPro"/>
</dbReference>
<evidence type="ECO:0000313" key="4">
    <source>
        <dbReference type="EMBL" id="ANH81314.1"/>
    </source>
</evidence>
<organism evidence="4 5">
    <name type="scientific">Niabella ginsenosidivorans</name>
    <dbReference type="NCBI Taxonomy" id="1176587"/>
    <lineage>
        <taxon>Bacteria</taxon>
        <taxon>Pseudomonadati</taxon>
        <taxon>Bacteroidota</taxon>
        <taxon>Chitinophagia</taxon>
        <taxon>Chitinophagales</taxon>
        <taxon>Chitinophagaceae</taxon>
        <taxon>Niabella</taxon>
    </lineage>
</organism>
<keyword evidence="1 4" id="KW-0808">Transferase</keyword>
<dbReference type="InterPro" id="IPR050832">
    <property type="entry name" value="Bact_Acetyltransf"/>
</dbReference>
<dbReference type="InterPro" id="IPR000182">
    <property type="entry name" value="GNAT_dom"/>
</dbReference>
<dbReference type="OrthoDB" id="5419426at2"/>
<protein>
    <submittedName>
        <fullName evidence="4">Acetyltransferase</fullName>
    </submittedName>
</protein>
<dbReference type="Gene3D" id="3.40.630.30">
    <property type="match status" value="1"/>
</dbReference>
<dbReference type="Pfam" id="PF00583">
    <property type="entry name" value="Acetyltransf_1"/>
    <property type="match status" value="1"/>
</dbReference>
<evidence type="ECO:0000256" key="2">
    <source>
        <dbReference type="ARBA" id="ARBA00023315"/>
    </source>
</evidence>
<dbReference type="PROSITE" id="PS51186">
    <property type="entry name" value="GNAT"/>
    <property type="match status" value="1"/>
</dbReference>